<organism evidence="3 4">
    <name type="scientific">Sinomonas flava</name>
    <dbReference type="NCBI Taxonomy" id="496857"/>
    <lineage>
        <taxon>Bacteria</taxon>
        <taxon>Bacillati</taxon>
        <taxon>Actinomycetota</taxon>
        <taxon>Actinomycetes</taxon>
        <taxon>Micrococcales</taxon>
        <taxon>Micrococcaceae</taxon>
        <taxon>Sinomonas</taxon>
    </lineage>
</organism>
<evidence type="ECO:0000256" key="1">
    <source>
        <dbReference type="ARBA" id="ARBA00006484"/>
    </source>
</evidence>
<name>A0ABP5NMU2_9MICC</name>
<protein>
    <submittedName>
        <fullName evidence="3">SDR family NAD(P)-dependent oxidoreductase</fullName>
    </submittedName>
</protein>
<dbReference type="PANTHER" id="PTHR24320">
    <property type="entry name" value="RETINOL DEHYDROGENASE"/>
    <property type="match status" value="1"/>
</dbReference>
<dbReference type="PANTHER" id="PTHR24320:SF148">
    <property type="entry name" value="NAD(P)-BINDING ROSSMANN-FOLD SUPERFAMILY PROTEIN"/>
    <property type="match status" value="1"/>
</dbReference>
<dbReference type="Proteomes" id="UP001500432">
    <property type="component" value="Unassembled WGS sequence"/>
</dbReference>
<proteinExistence type="inferred from homology"/>
<keyword evidence="4" id="KW-1185">Reference proteome</keyword>
<comment type="similarity">
    <text evidence="1">Belongs to the short-chain dehydrogenases/reductases (SDR) family.</text>
</comment>
<evidence type="ECO:0000313" key="3">
    <source>
        <dbReference type="EMBL" id="GAA2199836.1"/>
    </source>
</evidence>
<dbReference type="RefSeq" id="WP_344299350.1">
    <property type="nucleotide sequence ID" value="NZ_BAAAQW010000005.1"/>
</dbReference>
<comment type="caution">
    <text evidence="3">The sequence shown here is derived from an EMBL/GenBank/DDBJ whole genome shotgun (WGS) entry which is preliminary data.</text>
</comment>
<dbReference type="EMBL" id="BAAAQW010000005">
    <property type="protein sequence ID" value="GAA2199836.1"/>
    <property type="molecule type" value="Genomic_DNA"/>
</dbReference>
<dbReference type="Gene3D" id="3.40.50.720">
    <property type="entry name" value="NAD(P)-binding Rossmann-like Domain"/>
    <property type="match status" value="1"/>
</dbReference>
<keyword evidence="2" id="KW-0560">Oxidoreductase</keyword>
<dbReference type="InterPro" id="IPR036291">
    <property type="entry name" value="NAD(P)-bd_dom_sf"/>
</dbReference>
<dbReference type="SUPFAM" id="SSF51735">
    <property type="entry name" value="NAD(P)-binding Rossmann-fold domains"/>
    <property type="match status" value="1"/>
</dbReference>
<sequence>MPATLPGGFPRLDGRTVLVTGATAGIGYFAAEGLALLGAQVIIAARNPARAAAAVASIAAHVPGAVVRHEPLDLASLGSVHDAAARLSRLPRLDAVVANAAVVGMPSHLKPRGERGPTPLTTADGFELFWGTNHLGHFALIAQLLPLLLDSGGRVVHVGSLSYTAPKQPADSLPDPSEPQSDLHKYARSKLAAMAFGFELARRLGDAGAAASSVVVHPGTAMDALSPARAGVGVNQPASSPALRPLLPLIGQGKHAGAEQLVAGVASPQVANGQYWGPGGAFHLRGRPTRLAPRPVVLDRDVAARLVARSEELSGVRLGV</sequence>
<dbReference type="InterPro" id="IPR002347">
    <property type="entry name" value="SDR_fam"/>
</dbReference>
<evidence type="ECO:0000256" key="2">
    <source>
        <dbReference type="ARBA" id="ARBA00023002"/>
    </source>
</evidence>
<accession>A0ABP5NMU2</accession>
<gene>
    <name evidence="3" type="ORF">GCM10009849_17840</name>
</gene>
<dbReference type="PRINTS" id="PR00081">
    <property type="entry name" value="GDHRDH"/>
</dbReference>
<reference evidence="4" key="1">
    <citation type="journal article" date="2019" name="Int. J. Syst. Evol. Microbiol.">
        <title>The Global Catalogue of Microorganisms (GCM) 10K type strain sequencing project: providing services to taxonomists for standard genome sequencing and annotation.</title>
        <authorList>
            <consortium name="The Broad Institute Genomics Platform"/>
            <consortium name="The Broad Institute Genome Sequencing Center for Infectious Disease"/>
            <person name="Wu L."/>
            <person name="Ma J."/>
        </authorList>
    </citation>
    <scope>NUCLEOTIDE SEQUENCE [LARGE SCALE GENOMIC DNA]</scope>
    <source>
        <strain evidence="4">JCM 16034</strain>
    </source>
</reference>
<dbReference type="Pfam" id="PF00106">
    <property type="entry name" value="adh_short"/>
    <property type="match status" value="1"/>
</dbReference>
<evidence type="ECO:0000313" key="4">
    <source>
        <dbReference type="Proteomes" id="UP001500432"/>
    </source>
</evidence>